<accession>A0A835YL63</accession>
<feature type="region of interest" description="Disordered" evidence="2">
    <location>
        <begin position="1"/>
        <end position="50"/>
    </location>
</feature>
<comment type="caution">
    <text evidence="3">The sequence shown here is derived from an EMBL/GenBank/DDBJ whole genome shotgun (WGS) entry which is preliminary data.</text>
</comment>
<evidence type="ECO:0000256" key="1">
    <source>
        <dbReference type="SAM" id="Coils"/>
    </source>
</evidence>
<dbReference type="Proteomes" id="UP000664859">
    <property type="component" value="Unassembled WGS sequence"/>
</dbReference>
<evidence type="ECO:0000256" key="2">
    <source>
        <dbReference type="SAM" id="MobiDB-lite"/>
    </source>
</evidence>
<reference evidence="3" key="1">
    <citation type="submission" date="2021-02" db="EMBL/GenBank/DDBJ databases">
        <title>First Annotated Genome of the Yellow-green Alga Tribonema minus.</title>
        <authorList>
            <person name="Mahan K.M."/>
        </authorList>
    </citation>
    <scope>NUCLEOTIDE SEQUENCE</scope>
    <source>
        <strain evidence="3">UTEX B ZZ1240</strain>
    </source>
</reference>
<evidence type="ECO:0000313" key="3">
    <source>
        <dbReference type="EMBL" id="KAG5177165.1"/>
    </source>
</evidence>
<organism evidence="3 4">
    <name type="scientific">Tribonema minus</name>
    <dbReference type="NCBI Taxonomy" id="303371"/>
    <lineage>
        <taxon>Eukaryota</taxon>
        <taxon>Sar</taxon>
        <taxon>Stramenopiles</taxon>
        <taxon>Ochrophyta</taxon>
        <taxon>PX clade</taxon>
        <taxon>Xanthophyceae</taxon>
        <taxon>Tribonematales</taxon>
        <taxon>Tribonemataceae</taxon>
        <taxon>Tribonema</taxon>
    </lineage>
</organism>
<keyword evidence="1" id="KW-0175">Coiled coil</keyword>
<name>A0A835YL63_9STRA</name>
<evidence type="ECO:0000313" key="4">
    <source>
        <dbReference type="Proteomes" id="UP000664859"/>
    </source>
</evidence>
<keyword evidence="4" id="KW-1185">Reference proteome</keyword>
<gene>
    <name evidence="3" type="ORF">JKP88DRAFT_350788</name>
</gene>
<dbReference type="AlphaFoldDB" id="A0A835YL63"/>
<feature type="coiled-coil region" evidence="1">
    <location>
        <begin position="425"/>
        <end position="452"/>
    </location>
</feature>
<proteinExistence type="predicted"/>
<sequence>MRNYKKETELRSSKAKLRDELEGKRDVEETPERRKEALKEGMATLDKEEALEAQRLSDALPRLLKDPEDDDRGDGLGHHEKILVELCELGVFCAVVTDDFDEAKAATTDGHTAEVREKETIDHHDGALSSSWVFIPFMQESYGRLGTRACRFVEDLAMPQRCAQGATAYWIQALNKDRSSSDYPTQEVYTRITTAACTVENTKDAVWMFDAEADAPFIFPVLAARYNPLPAWIAIAHQGLPSMDSPLNDVGAVSSGLRDSAFLIGDTIDAAVVPEHNPFGDADVYLENKGKCPAPASTGSWVDEFNVVSPFPYVVTTTDVFVPWPTVTNTLQASVRLLSGVAACPKLMAAMQREEQAQQQLLMIAAAEAAEAAKAHQQLLMIEAAEAVVNQPEAPAGAVLSIEDVSHEMGFTQAQLAAGLQNIALQRTEEEVDEQQRKLEACQAEHLRLVEEIKKLEPEVQRKRGIMAAFKGELAGNAAAYSEIQAQLKRSRRTLWRACRAHDFTYVYDYDTETAILTPVEEGEDAYTRKERIRAGDMSYDGDAVVERQQAAQDAADAEFEARRFEAENAGESAEEAEQNGDY</sequence>
<dbReference type="EMBL" id="JAFCMP010000528">
    <property type="protein sequence ID" value="KAG5177165.1"/>
    <property type="molecule type" value="Genomic_DNA"/>
</dbReference>
<protein>
    <submittedName>
        <fullName evidence="3">Uncharacterized protein</fullName>
    </submittedName>
</protein>